<reference evidence="9" key="1">
    <citation type="submission" date="2022-08" db="EMBL/GenBank/DDBJ databases">
        <authorList>
            <person name="Gutierrez-Valencia J."/>
        </authorList>
    </citation>
    <scope>NUCLEOTIDE SEQUENCE</scope>
</reference>
<evidence type="ECO:0000256" key="4">
    <source>
        <dbReference type="ARBA" id="ARBA00022692"/>
    </source>
</evidence>
<feature type="transmembrane region" description="Helical" evidence="7">
    <location>
        <begin position="20"/>
        <end position="41"/>
    </location>
</feature>
<sequence length="454" mass="49266">MNAVKEIEKDLKITSLQARFFAGFMTRVPGILGALFAAVTANLIGRKYVALIGSVLYLIGAVTIFFTGEYTTSMAGRALTGLGIGTGLVIGPVFIAEVAPSKRRAFLTTFPQLLLILGWAYAWIPSAHPRWRAKLLISAGPCLVSTLLLACLPDTPCAIITMSGKLEDAEEVMSKCGVPEGEREARLGELQTAAKIPIHLVTNEEAINAPSRRRRITWFLEDPATVTGFTGSLLITAALFVAQELALEDIILHNVAPIFQNSGRSYQASKVATLVLVCIKVVGALVPVFTANSSGRRRILLLVSMGATGVFLAALGGMLLADFRARRTVPFPLYCVIFIGVEVSPAIGLGAVPWMYGPEAFPLLIRTPFFGLCVALKLGIRQLLIVRLPLLTSLYTMGFGYLLLSGVLAIGFVLCWIFFREDHTRKVLVDDTVAHRLWSVLALKDQTRRPPQNV</sequence>
<dbReference type="Proteomes" id="UP001154282">
    <property type="component" value="Unassembled WGS sequence"/>
</dbReference>
<keyword evidence="10" id="KW-1185">Reference proteome</keyword>
<evidence type="ECO:0000313" key="9">
    <source>
        <dbReference type="EMBL" id="CAI0414387.1"/>
    </source>
</evidence>
<evidence type="ECO:0000313" key="10">
    <source>
        <dbReference type="Proteomes" id="UP001154282"/>
    </source>
</evidence>
<feature type="transmembrane region" description="Helical" evidence="7">
    <location>
        <begin position="271"/>
        <end position="293"/>
    </location>
</feature>
<evidence type="ECO:0000256" key="7">
    <source>
        <dbReference type="SAM" id="Phobius"/>
    </source>
</evidence>
<comment type="caution">
    <text evidence="9">The sequence shown here is derived from an EMBL/GenBank/DDBJ whole genome shotgun (WGS) entry which is preliminary data.</text>
</comment>
<evidence type="ECO:0000256" key="5">
    <source>
        <dbReference type="ARBA" id="ARBA00022989"/>
    </source>
</evidence>
<dbReference type="Gene3D" id="1.20.1250.20">
    <property type="entry name" value="MFS general substrate transporter like domains"/>
    <property type="match status" value="1"/>
</dbReference>
<dbReference type="InterPro" id="IPR050814">
    <property type="entry name" value="Myo-inositol_Transporter"/>
</dbReference>
<dbReference type="InterPro" id="IPR005829">
    <property type="entry name" value="Sugar_transporter_CS"/>
</dbReference>
<dbReference type="Pfam" id="PF00083">
    <property type="entry name" value="Sugar_tr"/>
    <property type="match status" value="1"/>
</dbReference>
<evidence type="ECO:0000256" key="3">
    <source>
        <dbReference type="ARBA" id="ARBA00022448"/>
    </source>
</evidence>
<comment type="similarity">
    <text evidence="2">Belongs to the major facilitator superfamily. Sugar transporter (TC 2.A.1.1) family.</text>
</comment>
<dbReference type="InterPro" id="IPR020846">
    <property type="entry name" value="MFS_dom"/>
</dbReference>
<dbReference type="GO" id="GO:0016020">
    <property type="term" value="C:membrane"/>
    <property type="evidence" value="ECO:0007669"/>
    <property type="project" value="UniProtKB-SubCell"/>
</dbReference>
<evidence type="ECO:0000256" key="6">
    <source>
        <dbReference type="ARBA" id="ARBA00023136"/>
    </source>
</evidence>
<dbReference type="PANTHER" id="PTHR48020">
    <property type="entry name" value="PROTON MYO-INOSITOL COTRANSPORTER"/>
    <property type="match status" value="1"/>
</dbReference>
<keyword evidence="5 7" id="KW-1133">Transmembrane helix</keyword>
<keyword evidence="6 7" id="KW-0472">Membrane</keyword>
<feature type="transmembrane region" description="Helical" evidence="7">
    <location>
        <begin position="299"/>
        <end position="321"/>
    </location>
</feature>
<feature type="transmembrane region" description="Helical" evidence="7">
    <location>
        <begin position="398"/>
        <end position="419"/>
    </location>
</feature>
<feature type="domain" description="Major facilitator superfamily (MFS) profile" evidence="8">
    <location>
        <begin position="1"/>
        <end position="423"/>
    </location>
</feature>
<evidence type="ECO:0000256" key="1">
    <source>
        <dbReference type="ARBA" id="ARBA00004141"/>
    </source>
</evidence>
<proteinExistence type="inferred from homology"/>
<evidence type="ECO:0000259" key="8">
    <source>
        <dbReference type="PROSITE" id="PS50850"/>
    </source>
</evidence>
<dbReference type="PROSITE" id="PS50850">
    <property type="entry name" value="MFS"/>
    <property type="match status" value="1"/>
</dbReference>
<dbReference type="AlphaFoldDB" id="A0AAV0JWN0"/>
<dbReference type="GO" id="GO:0022857">
    <property type="term" value="F:transmembrane transporter activity"/>
    <property type="evidence" value="ECO:0007669"/>
    <property type="project" value="InterPro"/>
</dbReference>
<name>A0AAV0JWN0_9ROSI</name>
<accession>A0AAV0JWN0</accession>
<feature type="transmembrane region" description="Helical" evidence="7">
    <location>
        <begin position="48"/>
        <end position="66"/>
    </location>
</feature>
<evidence type="ECO:0000256" key="2">
    <source>
        <dbReference type="ARBA" id="ARBA00010992"/>
    </source>
</evidence>
<feature type="transmembrane region" description="Helical" evidence="7">
    <location>
        <begin position="333"/>
        <end position="356"/>
    </location>
</feature>
<gene>
    <name evidence="9" type="ORF">LITE_LOCUS16266</name>
</gene>
<protein>
    <recommendedName>
        <fullName evidence="8">Major facilitator superfamily (MFS) profile domain-containing protein</fullName>
    </recommendedName>
</protein>
<feature type="transmembrane region" description="Helical" evidence="7">
    <location>
        <begin position="105"/>
        <end position="123"/>
    </location>
</feature>
<dbReference type="PANTHER" id="PTHR48020:SF12">
    <property type="entry name" value="PROTON MYO-INOSITOL COTRANSPORTER"/>
    <property type="match status" value="1"/>
</dbReference>
<dbReference type="InterPro" id="IPR036259">
    <property type="entry name" value="MFS_trans_sf"/>
</dbReference>
<keyword evidence="3" id="KW-0813">Transport</keyword>
<dbReference type="SUPFAM" id="SSF103473">
    <property type="entry name" value="MFS general substrate transporter"/>
    <property type="match status" value="1"/>
</dbReference>
<dbReference type="EMBL" id="CAMGYJ010000005">
    <property type="protein sequence ID" value="CAI0414387.1"/>
    <property type="molecule type" value="Genomic_DNA"/>
</dbReference>
<keyword evidence="4 7" id="KW-0812">Transmembrane</keyword>
<organism evidence="9 10">
    <name type="scientific">Linum tenue</name>
    <dbReference type="NCBI Taxonomy" id="586396"/>
    <lineage>
        <taxon>Eukaryota</taxon>
        <taxon>Viridiplantae</taxon>
        <taxon>Streptophyta</taxon>
        <taxon>Embryophyta</taxon>
        <taxon>Tracheophyta</taxon>
        <taxon>Spermatophyta</taxon>
        <taxon>Magnoliopsida</taxon>
        <taxon>eudicotyledons</taxon>
        <taxon>Gunneridae</taxon>
        <taxon>Pentapetalae</taxon>
        <taxon>rosids</taxon>
        <taxon>fabids</taxon>
        <taxon>Malpighiales</taxon>
        <taxon>Linaceae</taxon>
        <taxon>Linum</taxon>
    </lineage>
</organism>
<feature type="transmembrane region" description="Helical" evidence="7">
    <location>
        <begin position="78"/>
        <end position="98"/>
    </location>
</feature>
<dbReference type="InterPro" id="IPR005828">
    <property type="entry name" value="MFS_sugar_transport-like"/>
</dbReference>
<dbReference type="PROSITE" id="PS00217">
    <property type="entry name" value="SUGAR_TRANSPORT_2"/>
    <property type="match status" value="1"/>
</dbReference>
<comment type="subcellular location">
    <subcellularLocation>
        <location evidence="1">Membrane</location>
        <topology evidence="1">Multi-pass membrane protein</topology>
    </subcellularLocation>
</comment>